<dbReference type="Gene3D" id="3.10.28.10">
    <property type="entry name" value="Homing endonucleases"/>
    <property type="match status" value="2"/>
</dbReference>
<proteinExistence type="predicted"/>
<evidence type="ECO:0000313" key="3">
    <source>
        <dbReference type="Proteomes" id="UP000034160"/>
    </source>
</evidence>
<feature type="domain" description="Homing endonuclease LAGLIDADG" evidence="1">
    <location>
        <begin position="12"/>
        <end position="175"/>
    </location>
</feature>
<reference evidence="2 3" key="1">
    <citation type="journal article" date="2015" name="Nature">
        <title>rRNA introns, odd ribosomes, and small enigmatic genomes across a large radiation of phyla.</title>
        <authorList>
            <person name="Brown C.T."/>
            <person name="Hug L.A."/>
            <person name="Thomas B.C."/>
            <person name="Sharon I."/>
            <person name="Castelle C.J."/>
            <person name="Singh A."/>
            <person name="Wilkins M.J."/>
            <person name="Williams K.H."/>
            <person name="Banfield J.F."/>
        </authorList>
    </citation>
    <scope>NUCLEOTIDE SEQUENCE [LARGE SCALE GENOMIC DNA]</scope>
</reference>
<keyword evidence="2" id="KW-0378">Hydrolase</keyword>
<keyword evidence="2" id="KW-0255">Endonuclease</keyword>
<dbReference type="SUPFAM" id="SSF55608">
    <property type="entry name" value="Homing endonucleases"/>
    <property type="match status" value="1"/>
</dbReference>
<dbReference type="InterPro" id="IPR027434">
    <property type="entry name" value="Homing_endonucl"/>
</dbReference>
<dbReference type="Proteomes" id="UP000034160">
    <property type="component" value="Unassembled WGS sequence"/>
</dbReference>
<evidence type="ECO:0000313" key="2">
    <source>
        <dbReference type="EMBL" id="KKS32109.1"/>
    </source>
</evidence>
<dbReference type="AlphaFoldDB" id="A0A0G0Y5U6"/>
<organism evidence="2 3">
    <name type="scientific">Candidatus Amesbacteria bacterium GW2011_GWA2_42_12</name>
    <dbReference type="NCBI Taxonomy" id="1618356"/>
    <lineage>
        <taxon>Bacteria</taxon>
        <taxon>Candidatus Amesiibacteriota</taxon>
    </lineage>
</organism>
<accession>A0A0G0Y5U6</accession>
<comment type="caution">
    <text evidence="2">The sequence shown here is derived from an EMBL/GenBank/DDBJ whole genome shotgun (WGS) entry which is preliminary data.</text>
</comment>
<sequence>MGSRGVLTKRQRQILIGTLLGDAHLELNGKYVRLRVDHYSPQKDYTFWMASEFTPFSLPPRIISRVDKRNGKTYTRWHFSTKSLPILSEFRNMFYKEGKKIVPPNISGMMDNLSLAIWYMDDGFRRRDSKGFYLCSSSFTHEEQSILQRTLWERFKLESKIHHQRELERIFIPSAFSDRFNNLVKQFILPTLSYKLL</sequence>
<dbReference type="Pfam" id="PF03161">
    <property type="entry name" value="LAGLIDADG_2"/>
    <property type="match status" value="1"/>
</dbReference>
<dbReference type="InterPro" id="IPR004860">
    <property type="entry name" value="LAGLIDADG_dom"/>
</dbReference>
<name>A0A0G0Y5U6_9BACT</name>
<dbReference type="EMBL" id="LCCN01000010">
    <property type="protein sequence ID" value="KKS32109.1"/>
    <property type="molecule type" value="Genomic_DNA"/>
</dbReference>
<dbReference type="GO" id="GO:0004519">
    <property type="term" value="F:endonuclease activity"/>
    <property type="evidence" value="ECO:0007669"/>
    <property type="project" value="UniProtKB-KW"/>
</dbReference>
<gene>
    <name evidence="2" type="ORF">UU93_C0010G0009</name>
</gene>
<keyword evidence="2" id="KW-0540">Nuclease</keyword>
<protein>
    <submittedName>
        <fullName evidence="2">LAGLIDADG homing endonuclease</fullName>
    </submittedName>
</protein>
<evidence type="ECO:0000259" key="1">
    <source>
        <dbReference type="Pfam" id="PF03161"/>
    </source>
</evidence>